<name>A0A2N5M142_9BACI</name>
<accession>A0A2N5M142</accession>
<dbReference type="EMBL" id="PGUY01000068">
    <property type="protein sequence ID" value="PLT28069.1"/>
    <property type="molecule type" value="Genomic_DNA"/>
</dbReference>
<comment type="caution">
    <text evidence="3">The sequence shown here is derived from an EMBL/GenBank/DDBJ whole genome shotgun (WGS) entry which is preliminary data.</text>
</comment>
<feature type="chain" id="PRO_5039497095" description="Lipoprotein SmpA/OmlA domain-containing protein" evidence="2">
    <location>
        <begin position="23"/>
        <end position="82"/>
    </location>
</feature>
<dbReference type="Gene3D" id="3.30.1450.10">
    <property type="match status" value="1"/>
</dbReference>
<sequence>MYKHLGSLIILCVLLLSLAACSNSPETKTEETFKPGITLANYAKLKEGMSYQEVVDILGSKGELSWELGTKNSKGSYQAHYI</sequence>
<dbReference type="InterPro" id="IPR037873">
    <property type="entry name" value="BamE-like"/>
</dbReference>
<dbReference type="Proteomes" id="UP000234748">
    <property type="component" value="Unassembled WGS sequence"/>
</dbReference>
<gene>
    <name evidence="3" type="ORF">CUU66_20670</name>
</gene>
<reference evidence="3 4" key="1">
    <citation type="submission" date="2017-11" db="EMBL/GenBank/DDBJ databases">
        <title>Comparitive Functional Genomics of Dry Heat Resistant strains isolated from the Viking Spacecraft.</title>
        <authorList>
            <person name="Seuylemezian A."/>
            <person name="Cooper K."/>
            <person name="Vaishampayan P."/>
        </authorList>
    </citation>
    <scope>NUCLEOTIDE SEQUENCE [LARGE SCALE GENOMIC DNA]</scope>
    <source>
        <strain evidence="3 4">V1-29</strain>
    </source>
</reference>
<feature type="signal peptide" evidence="2">
    <location>
        <begin position="1"/>
        <end position="22"/>
    </location>
</feature>
<dbReference type="AlphaFoldDB" id="A0A2N5M142"/>
<evidence type="ECO:0008006" key="5">
    <source>
        <dbReference type="Google" id="ProtNLM"/>
    </source>
</evidence>
<evidence type="ECO:0000313" key="3">
    <source>
        <dbReference type="EMBL" id="PLT28069.1"/>
    </source>
</evidence>
<organism evidence="3 4">
    <name type="scientific">Peribacillus deserti</name>
    <dbReference type="NCBI Taxonomy" id="673318"/>
    <lineage>
        <taxon>Bacteria</taxon>
        <taxon>Bacillati</taxon>
        <taxon>Bacillota</taxon>
        <taxon>Bacilli</taxon>
        <taxon>Bacillales</taxon>
        <taxon>Bacillaceae</taxon>
        <taxon>Peribacillus</taxon>
    </lineage>
</organism>
<evidence type="ECO:0000256" key="1">
    <source>
        <dbReference type="ARBA" id="ARBA00022729"/>
    </source>
</evidence>
<dbReference type="OrthoDB" id="570195at2"/>
<keyword evidence="4" id="KW-1185">Reference proteome</keyword>
<proteinExistence type="predicted"/>
<evidence type="ECO:0000256" key="2">
    <source>
        <dbReference type="SAM" id="SignalP"/>
    </source>
</evidence>
<keyword evidence="1 2" id="KW-0732">Signal</keyword>
<protein>
    <recommendedName>
        <fullName evidence="5">Lipoprotein SmpA/OmlA domain-containing protein</fullName>
    </recommendedName>
</protein>
<dbReference type="PROSITE" id="PS51257">
    <property type="entry name" value="PROKAR_LIPOPROTEIN"/>
    <property type="match status" value="1"/>
</dbReference>
<dbReference type="RefSeq" id="WP_101645286.1">
    <property type="nucleotide sequence ID" value="NZ_PGUY01000068.1"/>
</dbReference>
<evidence type="ECO:0000313" key="4">
    <source>
        <dbReference type="Proteomes" id="UP000234748"/>
    </source>
</evidence>